<keyword evidence="5" id="KW-1185">Reference proteome</keyword>
<dbReference type="GO" id="GO:0016491">
    <property type="term" value="F:oxidoreductase activity"/>
    <property type="evidence" value="ECO:0007669"/>
    <property type="project" value="UniProtKB-KW"/>
</dbReference>
<gene>
    <name evidence="4" type="ORF">PUMCH_000483</name>
</gene>
<evidence type="ECO:0000256" key="1">
    <source>
        <dbReference type="ARBA" id="ARBA00022857"/>
    </source>
</evidence>
<dbReference type="Proteomes" id="UP001338582">
    <property type="component" value="Chromosome 1"/>
</dbReference>
<dbReference type="InterPro" id="IPR036291">
    <property type="entry name" value="NAD(P)-bd_dom_sf"/>
</dbReference>
<dbReference type="Gene3D" id="3.90.25.10">
    <property type="entry name" value="UDP-galactose 4-epimerase, domain 1"/>
    <property type="match status" value="1"/>
</dbReference>
<dbReference type="PANTHER" id="PTHR47706">
    <property type="entry name" value="NMRA-LIKE FAMILY PROTEIN"/>
    <property type="match status" value="1"/>
</dbReference>
<dbReference type="Pfam" id="PF05368">
    <property type="entry name" value="NmrA"/>
    <property type="match status" value="1"/>
</dbReference>
<name>A0AAX4H655_9ASCO</name>
<keyword evidence="1" id="KW-0521">NADP</keyword>
<evidence type="ECO:0000259" key="3">
    <source>
        <dbReference type="Pfam" id="PF05368"/>
    </source>
</evidence>
<dbReference type="EMBL" id="CP138894">
    <property type="protein sequence ID" value="WPK23250.1"/>
    <property type="molecule type" value="Genomic_DNA"/>
</dbReference>
<dbReference type="PANTHER" id="PTHR47706:SF9">
    <property type="entry name" value="NMRA-LIKE DOMAIN-CONTAINING PROTEIN-RELATED"/>
    <property type="match status" value="1"/>
</dbReference>
<accession>A0AAX4H655</accession>
<sequence length="294" mass="32084">MAKHSIAILGANGALGAPVLAALESSTFRDSFQKPAILITRNAADKKNTDAVEYRSGDLVADPEGVAETIKGVDVVISLLGFTPEVSQAAEKLVSIVKPKLYIPSQFGVDVSSVQSVFPGFLLGKKQHSDALRSKGIKVVDISTSCFAGDAWLYEINFHFGVDQEHKSVTFLGSPEQRVAFTHLIDVGRTVAAVATADPAQLPDKIEVQSGVVTPKQVVELWESRHGSKIEVKAVISKEQALKDAQEDWTKNGFQPQKFFYYLNVIISQDGLVTDKNDNELVNPGESLWKWEKF</sequence>
<dbReference type="GeneID" id="88171552"/>
<dbReference type="RefSeq" id="XP_062875637.1">
    <property type="nucleotide sequence ID" value="XM_063019567.1"/>
</dbReference>
<dbReference type="KEGG" id="asau:88171552"/>
<organism evidence="4 5">
    <name type="scientific">Australozyma saopauloensis</name>
    <dbReference type="NCBI Taxonomy" id="291208"/>
    <lineage>
        <taxon>Eukaryota</taxon>
        <taxon>Fungi</taxon>
        <taxon>Dikarya</taxon>
        <taxon>Ascomycota</taxon>
        <taxon>Saccharomycotina</taxon>
        <taxon>Pichiomycetes</taxon>
        <taxon>Metschnikowiaceae</taxon>
        <taxon>Australozyma</taxon>
    </lineage>
</organism>
<evidence type="ECO:0000313" key="5">
    <source>
        <dbReference type="Proteomes" id="UP001338582"/>
    </source>
</evidence>
<dbReference type="Gene3D" id="3.40.50.720">
    <property type="entry name" value="NAD(P)-binding Rossmann-like Domain"/>
    <property type="match status" value="1"/>
</dbReference>
<dbReference type="SUPFAM" id="SSF51735">
    <property type="entry name" value="NAD(P)-binding Rossmann-fold domains"/>
    <property type="match status" value="1"/>
</dbReference>
<dbReference type="AlphaFoldDB" id="A0AAX4H655"/>
<feature type="domain" description="NmrA-like" evidence="3">
    <location>
        <begin position="3"/>
        <end position="243"/>
    </location>
</feature>
<evidence type="ECO:0000256" key="2">
    <source>
        <dbReference type="ARBA" id="ARBA00023002"/>
    </source>
</evidence>
<proteinExistence type="predicted"/>
<evidence type="ECO:0000313" key="4">
    <source>
        <dbReference type="EMBL" id="WPK23250.1"/>
    </source>
</evidence>
<protein>
    <recommendedName>
        <fullName evidence="3">NmrA-like domain-containing protein</fullName>
    </recommendedName>
</protein>
<dbReference type="InterPro" id="IPR008030">
    <property type="entry name" value="NmrA-like"/>
</dbReference>
<reference evidence="4 5" key="1">
    <citation type="submission" date="2023-10" db="EMBL/GenBank/DDBJ databases">
        <title>Draft Genome Sequence of Candida saopaulonensis from a very Premature Infant with Sepsis.</title>
        <authorList>
            <person name="Ning Y."/>
            <person name="Dai R."/>
            <person name="Xiao M."/>
            <person name="Xu Y."/>
            <person name="Yan Q."/>
            <person name="Zhang L."/>
        </authorList>
    </citation>
    <scope>NUCLEOTIDE SEQUENCE [LARGE SCALE GENOMIC DNA]</scope>
    <source>
        <strain evidence="4 5">19XY460</strain>
    </source>
</reference>
<dbReference type="InterPro" id="IPR051609">
    <property type="entry name" value="NmrA/Isoflavone_reductase-like"/>
</dbReference>
<keyword evidence="2" id="KW-0560">Oxidoreductase</keyword>